<feature type="region of interest" description="Disordered" evidence="1">
    <location>
        <begin position="516"/>
        <end position="596"/>
    </location>
</feature>
<organism evidence="2 3">
    <name type="scientific">Pandoravirus dulcis</name>
    <dbReference type="NCBI Taxonomy" id="1349409"/>
    <lineage>
        <taxon>Viruses</taxon>
        <taxon>Pandoravirus</taxon>
    </lineage>
</organism>
<name>A0A291AU64_9VIRU</name>
<proteinExistence type="predicted"/>
<feature type="compositionally biased region" description="Low complexity" evidence="1">
    <location>
        <begin position="831"/>
        <end position="843"/>
    </location>
</feature>
<gene>
    <name evidence="2" type="ORF">pdul_cds_369</name>
</gene>
<feature type="region of interest" description="Disordered" evidence="1">
    <location>
        <begin position="52"/>
        <end position="198"/>
    </location>
</feature>
<dbReference type="Pfam" id="PF19071">
    <property type="entry name" value="DUF5767"/>
    <property type="match status" value="1"/>
</dbReference>
<feature type="compositionally biased region" description="Low complexity" evidence="1">
    <location>
        <begin position="107"/>
        <end position="121"/>
    </location>
</feature>
<evidence type="ECO:0000313" key="3">
    <source>
        <dbReference type="Proteomes" id="UP000201566"/>
    </source>
</evidence>
<evidence type="ECO:0000313" key="2">
    <source>
        <dbReference type="EMBL" id="ATE82495.1"/>
    </source>
</evidence>
<feature type="compositionally biased region" description="Basic residues" evidence="1">
    <location>
        <begin position="764"/>
        <end position="780"/>
    </location>
</feature>
<feature type="compositionally biased region" description="Basic and acidic residues" evidence="1">
    <location>
        <begin position="300"/>
        <end position="312"/>
    </location>
</feature>
<dbReference type="GeneID" id="34567775"/>
<feature type="compositionally biased region" description="Low complexity" evidence="1">
    <location>
        <begin position="171"/>
        <end position="189"/>
    </location>
</feature>
<feature type="compositionally biased region" description="Low complexity" evidence="1">
    <location>
        <begin position="853"/>
        <end position="886"/>
    </location>
</feature>
<evidence type="ECO:0000256" key="1">
    <source>
        <dbReference type="SAM" id="MobiDB-lite"/>
    </source>
</evidence>
<feature type="compositionally biased region" description="Basic and acidic residues" evidence="1">
    <location>
        <begin position="82"/>
        <end position="91"/>
    </location>
</feature>
<feature type="compositionally biased region" description="Gly residues" evidence="1">
    <location>
        <begin position="746"/>
        <end position="755"/>
    </location>
</feature>
<feature type="compositionally biased region" description="Basic residues" evidence="1">
    <location>
        <begin position="1"/>
        <end position="16"/>
    </location>
</feature>
<feature type="compositionally biased region" description="Basic and acidic residues" evidence="1">
    <location>
        <begin position="339"/>
        <end position="363"/>
    </location>
</feature>
<dbReference type="InterPro" id="IPR043910">
    <property type="entry name" value="DUF5767"/>
</dbReference>
<sequence>MKKKKRRKRRKAGGKSHAKEEKRTGAAGARRPSEFAENTRFARAMCRLWHRRRRRHRHAAKKARQRRGGRAKGVPHFFLMLIEKKTKERIGNTRARRRPPDKDRPRASSSSSFRQTSLPSPALRTETARAAWHGRRQPNKEEKKQKKKKGQERRAATARACAHPYAHRSQAGQKGTATKGTARGKGTPTMAEDGQSRVASADEISVLNDVSDFDPMVDFASDMDMRLFNVLRNPDKTNTDKVQPLPRGQGKIIPSRKKLRGAARYGNETHGPVPAPVTSPAHDHDDDVVSVRRTPVGPHDPSRRTLQREAGPHEAPASSAARDQRADDGADAYWAAHQRPHDDQRQRDHHQQQQQQHPEDHRPQGASAFDYAVSGAADYGAYDGGYAAGGSDGPVEPYQFVSAADGNSGYTHCSDGAEHGAGHAYTDGALVAPGGAGSDPYDANNNNNNYVYADDPSGGTDAFSMAVQEAQHHGAYGDGDAVTADAGYGAGWHGDAAEQATQRAWLGVAEAAAFDGQAAPRGDAEPGYTDGRPTEADQHAWGRATPSSPRAPPSSVAQYQATPPPPSASHGASAGGGVWTDRRADERPEPEDPATIERQAKHAALLKLRLLEEQGVKLSRTFTMEDSHYDMEYEWDAYHHRRDHLESIQFVHEKIALVGLGVSLLNAAGGKFLKRKGGIVEPHVLKSKWEQTLEEHKGTIEALARKYYGPHAGSSAQSPEIRMASALAIGIGGAVAMSLCTGFFMGGDGGGGGGDDGGRDDRDRRRRRRDDRRPTLRRHRDAATSDTTGWRDAFGYGGSVPYPQPPSAQPSAPSDQEPFSRAPPAGGGGAPSPSHPAASAQPAQPTPWPYGDPSAYSPLPQQQPQQHYPQQYHPPSSSSTPQATPQMDPYGGAAPLHGTQPGAPSWSPQHQTYGPGSGGGGGRSQVAEPVARSSAGNGEQRVAHMGASMGAARPAPVAAAGAAAAARAHHQPPPAAATPTGRRAMGRVAKPR</sequence>
<feature type="compositionally biased region" description="Low complexity" evidence="1">
    <location>
        <begin position="951"/>
        <end position="966"/>
    </location>
</feature>
<feature type="region of interest" description="Disordered" evidence="1">
    <location>
        <begin position="746"/>
        <end position="992"/>
    </location>
</feature>
<dbReference type="Proteomes" id="UP000201566">
    <property type="component" value="Segment"/>
</dbReference>
<feature type="region of interest" description="Disordered" evidence="1">
    <location>
        <begin position="234"/>
        <end position="366"/>
    </location>
</feature>
<feature type="compositionally biased region" description="Basic and acidic residues" evidence="1">
    <location>
        <begin position="281"/>
        <end position="290"/>
    </location>
</feature>
<dbReference type="EMBL" id="KC977570">
    <property type="protein sequence ID" value="ATE82495.1"/>
    <property type="molecule type" value="Genomic_DNA"/>
</dbReference>
<accession>A0A291AU64</accession>
<reference evidence="2 3" key="1">
    <citation type="journal article" date="2013" name="Science">
        <title>Pandoraviruses: amoeba viruses with genomes up to 2.5 Mb reaching that of parasitic eukaryotes.</title>
        <authorList>
            <person name="Philippe N."/>
            <person name="Legendre M."/>
            <person name="Doutre G."/>
            <person name="Coute Y."/>
            <person name="Poirot O."/>
            <person name="Lescot M."/>
            <person name="Arslan D."/>
            <person name="Seltzer V."/>
            <person name="Bertaux L."/>
            <person name="Bruley C."/>
            <person name="Garin J."/>
            <person name="Claverie J.M."/>
            <person name="Abergel C."/>
        </authorList>
    </citation>
    <scope>NUCLEOTIDE SEQUENCE [LARGE SCALE GENOMIC DNA]</scope>
    <source>
        <strain evidence="2">Melbourne</strain>
    </source>
</reference>
<dbReference type="RefSeq" id="YP_009430204.1">
    <property type="nucleotide sequence ID" value="NC_021858.1"/>
</dbReference>
<feature type="region of interest" description="Disordered" evidence="1">
    <location>
        <begin position="1"/>
        <end position="39"/>
    </location>
</feature>
<protein>
    <submittedName>
        <fullName evidence="2">Uncharacterized protein</fullName>
    </submittedName>
</protein>
<feature type="compositionally biased region" description="Basic residues" evidence="1">
    <location>
        <begin position="52"/>
        <end position="70"/>
    </location>
</feature>
<dbReference type="KEGG" id="vg:34567775"/>